<evidence type="ECO:0000256" key="1">
    <source>
        <dbReference type="ARBA" id="ARBA00004651"/>
    </source>
</evidence>
<evidence type="ECO:0000256" key="4">
    <source>
        <dbReference type="ARBA" id="ARBA00022989"/>
    </source>
</evidence>
<dbReference type="PANTHER" id="PTHR43124">
    <property type="entry name" value="PURINE EFFLUX PUMP PBUE"/>
    <property type="match status" value="1"/>
</dbReference>
<dbReference type="Proteomes" id="UP000032611">
    <property type="component" value="Chromosome"/>
</dbReference>
<feature type="transmembrane region" description="Helical" evidence="6">
    <location>
        <begin position="247"/>
        <end position="268"/>
    </location>
</feature>
<dbReference type="InterPro" id="IPR011701">
    <property type="entry name" value="MFS"/>
</dbReference>
<keyword evidence="5 6" id="KW-0472">Membrane</keyword>
<organism evidence="8 9">
    <name type="scientific">Martelella endophytica</name>
    <dbReference type="NCBI Taxonomy" id="1486262"/>
    <lineage>
        <taxon>Bacteria</taxon>
        <taxon>Pseudomonadati</taxon>
        <taxon>Pseudomonadota</taxon>
        <taxon>Alphaproteobacteria</taxon>
        <taxon>Hyphomicrobiales</taxon>
        <taxon>Aurantimonadaceae</taxon>
        <taxon>Martelella</taxon>
    </lineage>
</organism>
<dbReference type="InterPro" id="IPR050189">
    <property type="entry name" value="MFS_Efflux_Transporters"/>
</dbReference>
<dbReference type="CDD" id="cd17324">
    <property type="entry name" value="MFS_NepI_like"/>
    <property type="match status" value="1"/>
</dbReference>
<dbReference type="SUPFAM" id="SSF103473">
    <property type="entry name" value="MFS general substrate transporter"/>
    <property type="match status" value="1"/>
</dbReference>
<dbReference type="InterPro" id="IPR036259">
    <property type="entry name" value="MFS_trans_sf"/>
</dbReference>
<feature type="transmembrane region" description="Helical" evidence="6">
    <location>
        <begin position="12"/>
        <end position="33"/>
    </location>
</feature>
<keyword evidence="2" id="KW-1003">Cell membrane</keyword>
<feature type="transmembrane region" description="Helical" evidence="6">
    <location>
        <begin position="366"/>
        <end position="387"/>
    </location>
</feature>
<evidence type="ECO:0000256" key="3">
    <source>
        <dbReference type="ARBA" id="ARBA00022692"/>
    </source>
</evidence>
<accession>A0A0D5LP44</accession>
<feature type="transmembrane region" description="Helical" evidence="6">
    <location>
        <begin position="280"/>
        <end position="299"/>
    </location>
</feature>
<dbReference type="GO" id="GO:0022857">
    <property type="term" value="F:transmembrane transporter activity"/>
    <property type="evidence" value="ECO:0007669"/>
    <property type="project" value="InterPro"/>
</dbReference>
<feature type="domain" description="Major facilitator superfamily (MFS) profile" evidence="7">
    <location>
        <begin position="17"/>
        <end position="391"/>
    </location>
</feature>
<protein>
    <submittedName>
        <fullName evidence="8">Major facilitator transporter</fullName>
    </submittedName>
</protein>
<dbReference type="InterPro" id="IPR020846">
    <property type="entry name" value="MFS_dom"/>
</dbReference>
<name>A0A0D5LP44_MAREN</name>
<feature type="transmembrane region" description="Helical" evidence="6">
    <location>
        <begin position="167"/>
        <end position="188"/>
    </location>
</feature>
<dbReference type="KEGG" id="mey:TM49_08580"/>
<dbReference type="GO" id="GO:0005886">
    <property type="term" value="C:plasma membrane"/>
    <property type="evidence" value="ECO:0007669"/>
    <property type="project" value="UniProtKB-SubCell"/>
</dbReference>
<feature type="transmembrane region" description="Helical" evidence="6">
    <location>
        <begin position="53"/>
        <end position="71"/>
    </location>
</feature>
<comment type="subcellular location">
    <subcellularLocation>
        <location evidence="1">Cell membrane</location>
        <topology evidence="1">Multi-pass membrane protein</topology>
    </subcellularLocation>
</comment>
<gene>
    <name evidence="8" type="ORF">TM49_08580</name>
</gene>
<keyword evidence="4 6" id="KW-1133">Transmembrane helix</keyword>
<proteinExistence type="predicted"/>
<sequence length="397" mass="40615">MNPVTNESASGAPAWGAVAAMTLGVFGLVTAEFLPASLLTPIAADLGISEGTAGQAVTTTAMFGFAASLLISAAARGADRRHMMMIFSVLLVISNLMVAFAQGVSMLLAGRVLLGVALGGFWAMSTAVTMRLVPPALVPRALSIVMSGVSAATVFAAPVGSYLGEIIGWRGVFLLASLLGGVSLVAQWRSLPSMRPAGIARLRTLGEVFLRPGIGIGMLAVLLVFGGHFIFFTYLRAYLETSGGFSIEMIAIVLLGFGIANFFGTFLAGRMAQLNLRLTLVIVPLSMGTLALVMVAFGGNPLTDIVSVVLWGMIFGGVPVAWSSWIARTVPDEAESAGGLFVATIQLAIGLGAGLGGIVFDAAGGTGTLFASGVVLLFSALTIMLGVRTRAASPAAA</sequence>
<feature type="transmembrane region" description="Helical" evidence="6">
    <location>
        <begin position="305"/>
        <end position="327"/>
    </location>
</feature>
<evidence type="ECO:0000256" key="2">
    <source>
        <dbReference type="ARBA" id="ARBA00022475"/>
    </source>
</evidence>
<feature type="transmembrane region" description="Helical" evidence="6">
    <location>
        <begin position="141"/>
        <end position="161"/>
    </location>
</feature>
<feature type="transmembrane region" description="Helical" evidence="6">
    <location>
        <begin position="209"/>
        <end position="235"/>
    </location>
</feature>
<feature type="transmembrane region" description="Helical" evidence="6">
    <location>
        <begin position="108"/>
        <end position="129"/>
    </location>
</feature>
<dbReference type="PROSITE" id="PS50850">
    <property type="entry name" value="MFS"/>
    <property type="match status" value="1"/>
</dbReference>
<evidence type="ECO:0000313" key="8">
    <source>
        <dbReference type="EMBL" id="AJY45725.1"/>
    </source>
</evidence>
<keyword evidence="3 6" id="KW-0812">Transmembrane</keyword>
<dbReference type="PANTHER" id="PTHR43124:SF5">
    <property type="entry name" value="PURINE RIBONUCLEOSIDE EFFLUX PUMP NEPI"/>
    <property type="match status" value="1"/>
</dbReference>
<dbReference type="PATRIC" id="fig|1486262.3.peg.1775"/>
<dbReference type="AlphaFoldDB" id="A0A0D5LP44"/>
<evidence type="ECO:0000256" key="5">
    <source>
        <dbReference type="ARBA" id="ARBA00023136"/>
    </source>
</evidence>
<dbReference type="STRING" id="1486262.TM49_08580"/>
<dbReference type="OrthoDB" id="9812189at2"/>
<dbReference type="Pfam" id="PF07690">
    <property type="entry name" value="MFS_1"/>
    <property type="match status" value="1"/>
</dbReference>
<dbReference type="Gene3D" id="1.20.1250.20">
    <property type="entry name" value="MFS general substrate transporter like domains"/>
    <property type="match status" value="1"/>
</dbReference>
<feature type="transmembrane region" description="Helical" evidence="6">
    <location>
        <begin position="339"/>
        <end position="360"/>
    </location>
</feature>
<dbReference type="HOGENOM" id="CLU_001265_61_1_5"/>
<feature type="transmembrane region" description="Helical" evidence="6">
    <location>
        <begin position="83"/>
        <end position="102"/>
    </location>
</feature>
<evidence type="ECO:0000256" key="6">
    <source>
        <dbReference type="SAM" id="Phobius"/>
    </source>
</evidence>
<reference evidence="8 9" key="1">
    <citation type="journal article" date="2015" name="Genome Announc.">
        <title>Complete genome sequence of Martelella endophytica YC6887, which has antifungal activity associated with a halophyte.</title>
        <authorList>
            <person name="Khan A."/>
            <person name="Khan H."/>
            <person name="Chung E.J."/>
            <person name="Hossain M.T."/>
            <person name="Chung Y.R."/>
        </authorList>
    </citation>
    <scope>NUCLEOTIDE SEQUENCE [LARGE SCALE GENOMIC DNA]</scope>
    <source>
        <strain evidence="8">YC6887</strain>
    </source>
</reference>
<keyword evidence="9" id="KW-1185">Reference proteome</keyword>
<dbReference type="RefSeq" id="WP_045680553.1">
    <property type="nucleotide sequence ID" value="NZ_CP010803.1"/>
</dbReference>
<dbReference type="EMBL" id="CP010803">
    <property type="protein sequence ID" value="AJY45725.1"/>
    <property type="molecule type" value="Genomic_DNA"/>
</dbReference>
<evidence type="ECO:0000259" key="7">
    <source>
        <dbReference type="PROSITE" id="PS50850"/>
    </source>
</evidence>
<evidence type="ECO:0000313" key="9">
    <source>
        <dbReference type="Proteomes" id="UP000032611"/>
    </source>
</evidence>